<dbReference type="InterPro" id="IPR058840">
    <property type="entry name" value="AAA_SelU"/>
</dbReference>
<keyword evidence="1" id="KW-0711">Selenium</keyword>
<reference evidence="3" key="1">
    <citation type="submission" date="2017-10" db="EMBL/GenBank/DDBJ databases">
        <title>Paulinella longichromatophora chromatophore genome.</title>
        <authorList>
            <person name="Lhee D."/>
            <person name="Yoon H.S."/>
        </authorList>
    </citation>
    <scope>NUCLEOTIDE SEQUENCE</scope>
</reference>
<evidence type="ECO:0000259" key="2">
    <source>
        <dbReference type="PROSITE" id="PS50206"/>
    </source>
</evidence>
<keyword evidence="3" id="KW-0934">Plastid</keyword>
<dbReference type="SUPFAM" id="SSF52821">
    <property type="entry name" value="Rhodanese/Cell cycle control phosphatase"/>
    <property type="match status" value="1"/>
</dbReference>
<proteinExistence type="predicted"/>
<organism evidence="3">
    <name type="scientific">Paulinella longichromatophora</name>
    <dbReference type="NCBI Taxonomy" id="1708747"/>
    <lineage>
        <taxon>Eukaryota</taxon>
        <taxon>Sar</taxon>
        <taxon>Rhizaria</taxon>
        <taxon>Cercozoa</taxon>
        <taxon>Imbricatea</taxon>
        <taxon>Silicofilosea</taxon>
        <taxon>Euglyphida</taxon>
        <taxon>Paulinellidae</taxon>
        <taxon>Paulinella</taxon>
    </lineage>
</organism>
<name>A0A2H4ZNK7_9EUKA</name>
<dbReference type="CDD" id="cd01520">
    <property type="entry name" value="RHOD_YbbB"/>
    <property type="match status" value="1"/>
</dbReference>
<geneLocation type="plastid" evidence="3"/>
<protein>
    <recommendedName>
        <fullName evidence="2">Rhodanese domain-containing protein</fullName>
    </recommendedName>
</protein>
<evidence type="ECO:0000256" key="1">
    <source>
        <dbReference type="ARBA" id="ARBA00023266"/>
    </source>
</evidence>
<dbReference type="InterPro" id="IPR017582">
    <property type="entry name" value="SelU"/>
</dbReference>
<gene>
    <name evidence="3" type="ORF">PLO_090</name>
</gene>
<accession>A0A2H4ZNK7</accession>
<dbReference type="AlphaFoldDB" id="A0A2H4ZNK7"/>
<evidence type="ECO:0000313" key="3">
    <source>
        <dbReference type="EMBL" id="AUG32098.1"/>
    </source>
</evidence>
<dbReference type="GO" id="GO:0002098">
    <property type="term" value="P:tRNA wobble uridine modification"/>
    <property type="evidence" value="ECO:0007669"/>
    <property type="project" value="InterPro"/>
</dbReference>
<dbReference type="PANTHER" id="PTHR30401">
    <property type="entry name" value="TRNA 2-SELENOURIDINE SYNTHASE"/>
    <property type="match status" value="1"/>
</dbReference>
<dbReference type="EMBL" id="MG264610">
    <property type="protein sequence ID" value="AUG32098.1"/>
    <property type="molecule type" value="Genomic_DNA"/>
</dbReference>
<dbReference type="Gene3D" id="3.40.250.10">
    <property type="entry name" value="Rhodanese-like domain"/>
    <property type="match status" value="1"/>
</dbReference>
<dbReference type="PROSITE" id="PS50206">
    <property type="entry name" value="RHODANESE_3"/>
    <property type="match status" value="1"/>
</dbReference>
<dbReference type="InterPro" id="IPR001763">
    <property type="entry name" value="Rhodanese-like_dom"/>
</dbReference>
<dbReference type="NCBIfam" id="TIGR03167">
    <property type="entry name" value="tRNA_sel_U_synt"/>
    <property type="match status" value="1"/>
</dbReference>
<dbReference type="Pfam" id="PF26341">
    <property type="entry name" value="AAA_SelU"/>
    <property type="match status" value="1"/>
</dbReference>
<dbReference type="GO" id="GO:0043828">
    <property type="term" value="F:tRNA 2-selenouridine synthase activity"/>
    <property type="evidence" value="ECO:0007669"/>
    <property type="project" value="InterPro"/>
</dbReference>
<dbReference type="Pfam" id="PF00581">
    <property type="entry name" value="Rhodanese"/>
    <property type="match status" value="1"/>
</dbReference>
<dbReference type="SMART" id="SM00450">
    <property type="entry name" value="RHOD"/>
    <property type="match status" value="1"/>
</dbReference>
<dbReference type="InterPro" id="IPR036873">
    <property type="entry name" value="Rhodanese-like_dom_sf"/>
</dbReference>
<sequence length="353" mass="40550">MKESSKRIMKRYKMKDFLKEETILVDVRTPSEYKQGHWPGALNLPLFNDKERIDIGTIYKKEGSDSAIQLGLKLVAPKLNSVQKQLKAWSRVQKNCSLYNENNIRIYCWRGGMRSASMAWLSEVLGYNSIILEGGYKNFRSWVLNQFTIPWPLHIIGGRTGTGKTDLLLAFESQGKYILDLEGLAHHRGSSFGGLGLPLQPTTEHYENLLSIHLHSLSLAKEICLECESTQIGTCRIPINLWKQMQKANLLEIKRPVNYRVHQLMMTYGAFTRDKVKEATNRISRRLGPQRTKLALEAISKGNLVDTCLQVLDYYDHCYDFELQRSPQRQSLDLEQQTAKESAQELINHYLVS</sequence>
<feature type="domain" description="Rhodanese" evidence="2">
    <location>
        <begin position="18"/>
        <end position="148"/>
    </location>
</feature>
<dbReference type="PANTHER" id="PTHR30401:SF0">
    <property type="entry name" value="TRNA 2-SELENOURIDINE SYNTHASE"/>
    <property type="match status" value="1"/>
</dbReference>
<dbReference type="NCBIfam" id="NF008750">
    <property type="entry name" value="PRK11784.1-2"/>
    <property type="match status" value="1"/>
</dbReference>